<keyword evidence="2" id="KW-1185">Reference proteome</keyword>
<dbReference type="AlphaFoldDB" id="A0A3N4I2G7"/>
<dbReference type="Proteomes" id="UP000275078">
    <property type="component" value="Unassembled WGS sequence"/>
</dbReference>
<proteinExistence type="predicted"/>
<protein>
    <submittedName>
        <fullName evidence="1">Uncharacterized protein</fullName>
    </submittedName>
</protein>
<evidence type="ECO:0000313" key="2">
    <source>
        <dbReference type="Proteomes" id="UP000275078"/>
    </source>
</evidence>
<sequence>MDASSEFAEMTVQFLTSVFNEHYIHSYQLKTMSEHIYGFKKTQEEGDVWVFSPKEGIFEPCFDTVLEEGLVHDFLRVVTLPAPDQPKDSSNDGTRILRKKPLETGVLPPEILGKDGVLRRKWRDLGVEKEGTPLESLIAATKSKIKLDQPVRAMKARIWAGKVCLRPGFDSLTPGRRLALLLTMYRSFLYLRDQEVNDAFGKSYHAVRAELELLKTIFSDNPFFRAQYGAYDFPAAWHAYLKTHINTTSRLVLQYTLNKIDRLHSEYSAEILTPHVQSNQLLQSLRQVCLDCMAMLVHHPKDLLTFPTNWLDFPTWSAYNSSPTRYRESIFQADYVLSLPEASTYRSEWALRLRSSTAFSLALRSLRASSAWSLPPFHQKHTDSPAEELFRMLESHPAMASTTETWGFFIVRPPGITDARWNQSQTHLERIIRASITSPSSTLTPEQETRQTNWLSRFELLTIEIKLDSDDPKQKNGITSPSALQFYQHFLPSLPPTAYPGFLRPLCLLLNPSCINLLLTRPDEPALQQLPDRFGLNAGKWAWPDAEKGPFGRVGHVHVLDAMFQGEDAGRRGWWRVKSGSLVELWRGMWGEMPVWRDAGVVEGMGKERTWCWGPT</sequence>
<evidence type="ECO:0000313" key="1">
    <source>
        <dbReference type="EMBL" id="RPA80293.1"/>
    </source>
</evidence>
<accession>A0A3N4I2G7</accession>
<name>A0A3N4I2G7_ASCIM</name>
<reference evidence="1 2" key="1">
    <citation type="journal article" date="2018" name="Nat. Ecol. Evol.">
        <title>Pezizomycetes genomes reveal the molecular basis of ectomycorrhizal truffle lifestyle.</title>
        <authorList>
            <person name="Murat C."/>
            <person name="Payen T."/>
            <person name="Noel B."/>
            <person name="Kuo A."/>
            <person name="Morin E."/>
            <person name="Chen J."/>
            <person name="Kohler A."/>
            <person name="Krizsan K."/>
            <person name="Balestrini R."/>
            <person name="Da Silva C."/>
            <person name="Montanini B."/>
            <person name="Hainaut M."/>
            <person name="Levati E."/>
            <person name="Barry K.W."/>
            <person name="Belfiori B."/>
            <person name="Cichocki N."/>
            <person name="Clum A."/>
            <person name="Dockter R.B."/>
            <person name="Fauchery L."/>
            <person name="Guy J."/>
            <person name="Iotti M."/>
            <person name="Le Tacon F."/>
            <person name="Lindquist E.A."/>
            <person name="Lipzen A."/>
            <person name="Malagnac F."/>
            <person name="Mello A."/>
            <person name="Molinier V."/>
            <person name="Miyauchi S."/>
            <person name="Poulain J."/>
            <person name="Riccioni C."/>
            <person name="Rubini A."/>
            <person name="Sitrit Y."/>
            <person name="Splivallo R."/>
            <person name="Traeger S."/>
            <person name="Wang M."/>
            <person name="Zifcakova L."/>
            <person name="Wipf D."/>
            <person name="Zambonelli A."/>
            <person name="Paolocci F."/>
            <person name="Nowrousian M."/>
            <person name="Ottonello S."/>
            <person name="Baldrian P."/>
            <person name="Spatafora J.W."/>
            <person name="Henrissat B."/>
            <person name="Nagy L.G."/>
            <person name="Aury J.M."/>
            <person name="Wincker P."/>
            <person name="Grigoriev I.V."/>
            <person name="Bonfante P."/>
            <person name="Martin F.M."/>
        </authorList>
    </citation>
    <scope>NUCLEOTIDE SEQUENCE [LARGE SCALE GENOMIC DNA]</scope>
    <source>
        <strain evidence="1 2">RN42</strain>
    </source>
</reference>
<dbReference type="EMBL" id="ML119689">
    <property type="protein sequence ID" value="RPA80293.1"/>
    <property type="molecule type" value="Genomic_DNA"/>
</dbReference>
<gene>
    <name evidence="1" type="ORF">BJ508DRAFT_362670</name>
</gene>
<organism evidence="1 2">
    <name type="scientific">Ascobolus immersus RN42</name>
    <dbReference type="NCBI Taxonomy" id="1160509"/>
    <lineage>
        <taxon>Eukaryota</taxon>
        <taxon>Fungi</taxon>
        <taxon>Dikarya</taxon>
        <taxon>Ascomycota</taxon>
        <taxon>Pezizomycotina</taxon>
        <taxon>Pezizomycetes</taxon>
        <taxon>Pezizales</taxon>
        <taxon>Ascobolaceae</taxon>
        <taxon>Ascobolus</taxon>
    </lineage>
</organism>